<sequence>MALQVGDVVLSNSVTQFSSVAFTANHESRRVTIMSYLNEPVKFHIFGQHDNDPDLLKLKYHYPGLASSLRLPKLALRQTVSVLVFDKNNCLKLVKAELEEKLHFAHHHYAKYYTYGLVPVILKNFDEALYSGSPVFDETGTQLVSVICDWYFPKNDYCVIPLCGEMSGSRGVLCLDGYVWLNELGDNFDFSNSINSKNRIDLYVSYDKKFIYLNLYYNQCIITFIRIKAKFAGNVLIR</sequence>
<gene>
    <name evidence="4" type="primary">p26b</name>
</gene>
<organism evidence="4 5">
    <name type="scientific">Rachiplusia nu nucleopolyhedrovirus</name>
    <dbReference type="NCBI Taxonomy" id="2605775"/>
    <lineage>
        <taxon>Viruses</taxon>
        <taxon>Viruses incertae sedis</taxon>
        <taxon>Naldaviricetes</taxon>
        <taxon>Lefavirales</taxon>
        <taxon>Baculoviridae</taxon>
        <taxon>Alphabaculovirus</taxon>
        <taxon>Alphabaculovirus ranus</taxon>
    </lineage>
</organism>
<dbReference type="GeneID" id="80538018"/>
<evidence type="ECO:0000256" key="2">
    <source>
        <dbReference type="ARBA" id="ARBA00022801"/>
    </source>
</evidence>
<keyword evidence="5" id="KW-1185">Reference proteome</keyword>
<comment type="catalytic activity">
    <reaction evidence="3">
        <text>2',3'-cGAMP + H2O = Gp(2'-5')Ap(3') + H(+)</text>
        <dbReference type="Rhea" id="RHEA:59472"/>
        <dbReference type="ChEBI" id="CHEBI:15377"/>
        <dbReference type="ChEBI" id="CHEBI:15378"/>
        <dbReference type="ChEBI" id="CHEBI:143093"/>
        <dbReference type="ChEBI" id="CHEBI:143098"/>
    </reaction>
    <physiologicalReaction direction="left-to-right" evidence="3">
        <dbReference type="Rhea" id="RHEA:59473"/>
    </physiologicalReaction>
</comment>
<dbReference type="GO" id="GO:0004518">
    <property type="term" value="F:nuclease activity"/>
    <property type="evidence" value="ECO:0007669"/>
    <property type="project" value="UniProtKB-KW"/>
</dbReference>
<accession>A0AAE6M5N9</accession>
<dbReference type="Proteomes" id="UP000830719">
    <property type="component" value="Segment"/>
</dbReference>
<dbReference type="GO" id="GO:0016787">
    <property type="term" value="F:hydrolase activity"/>
    <property type="evidence" value="ECO:0007669"/>
    <property type="project" value="UniProtKB-KW"/>
</dbReference>
<reference evidence="4" key="1">
    <citation type="submission" date="2019-01" db="EMBL/GenBank/DDBJ databases">
        <authorList>
            <person name="Trentin L.B."/>
            <person name="Santos E.R."/>
            <person name="Silva L.A."/>
            <person name="Sosa-Gomez D.R."/>
            <person name="Ribeiro B.M."/>
            <person name="Ardisson-Araujo D.M.P."/>
        </authorList>
    </citation>
    <scope>NUCLEOTIDE SEQUENCE</scope>
    <source>
        <strain evidence="4">VPN54</strain>
    </source>
</reference>
<dbReference type="Pfam" id="PF04766">
    <property type="entry name" value="Baculo_p26"/>
    <property type="match status" value="1"/>
</dbReference>
<evidence type="ECO:0000256" key="3">
    <source>
        <dbReference type="ARBA" id="ARBA00023932"/>
    </source>
</evidence>
<dbReference type="RefSeq" id="YP_010799645.1">
    <property type="nucleotide sequence ID" value="NC_076682.1"/>
</dbReference>
<protein>
    <submittedName>
        <fullName evidence="4">P26B</fullName>
    </submittedName>
</protein>
<proteinExistence type="predicted"/>
<dbReference type="EMBL" id="MK419956">
    <property type="protein sequence ID" value="QEI03606.1"/>
    <property type="molecule type" value="Genomic_DNA"/>
</dbReference>
<keyword evidence="1" id="KW-0540">Nuclease</keyword>
<evidence type="ECO:0000313" key="5">
    <source>
        <dbReference type="Proteomes" id="UP000830719"/>
    </source>
</evidence>
<keyword evidence="2" id="KW-0378">Hydrolase</keyword>
<dbReference type="KEGG" id="vg:80538018"/>
<dbReference type="InterPro" id="IPR006853">
    <property type="entry name" value="Poxin_vir"/>
</dbReference>
<evidence type="ECO:0000313" key="4">
    <source>
        <dbReference type="EMBL" id="QEI03606.1"/>
    </source>
</evidence>
<name>A0AAE6M5N9_9ABAC</name>
<evidence type="ECO:0000256" key="1">
    <source>
        <dbReference type="ARBA" id="ARBA00022722"/>
    </source>
</evidence>